<evidence type="ECO:0000313" key="2">
    <source>
        <dbReference type="Proteomes" id="UP001180020"/>
    </source>
</evidence>
<dbReference type="AlphaFoldDB" id="A0AAV9C502"/>
<dbReference type="Proteomes" id="UP001180020">
    <property type="component" value="Unassembled WGS sequence"/>
</dbReference>
<reference evidence="1" key="2">
    <citation type="submission" date="2023-06" db="EMBL/GenBank/DDBJ databases">
        <authorList>
            <person name="Ma L."/>
            <person name="Liu K.-W."/>
            <person name="Li Z."/>
            <person name="Hsiao Y.-Y."/>
            <person name="Qi Y."/>
            <person name="Fu T."/>
            <person name="Tang G."/>
            <person name="Zhang D."/>
            <person name="Sun W.-H."/>
            <person name="Liu D.-K."/>
            <person name="Li Y."/>
            <person name="Chen G.-Z."/>
            <person name="Liu X.-D."/>
            <person name="Liao X.-Y."/>
            <person name="Jiang Y.-T."/>
            <person name="Yu X."/>
            <person name="Hao Y."/>
            <person name="Huang J."/>
            <person name="Zhao X.-W."/>
            <person name="Ke S."/>
            <person name="Chen Y.-Y."/>
            <person name="Wu W.-L."/>
            <person name="Hsu J.-L."/>
            <person name="Lin Y.-F."/>
            <person name="Huang M.-D."/>
            <person name="Li C.-Y."/>
            <person name="Huang L."/>
            <person name="Wang Z.-W."/>
            <person name="Zhao X."/>
            <person name="Zhong W.-Y."/>
            <person name="Peng D.-H."/>
            <person name="Ahmad S."/>
            <person name="Lan S."/>
            <person name="Zhang J.-S."/>
            <person name="Tsai W.-C."/>
            <person name="Van De Peer Y."/>
            <person name="Liu Z.-J."/>
        </authorList>
    </citation>
    <scope>NUCLEOTIDE SEQUENCE</scope>
    <source>
        <strain evidence="1">CP</strain>
        <tissue evidence="1">Leaves</tissue>
    </source>
</reference>
<dbReference type="EMBL" id="JAUJYO010000021">
    <property type="protein sequence ID" value="KAK1283772.1"/>
    <property type="molecule type" value="Genomic_DNA"/>
</dbReference>
<keyword evidence="2" id="KW-1185">Reference proteome</keyword>
<comment type="caution">
    <text evidence="1">The sequence shown here is derived from an EMBL/GenBank/DDBJ whole genome shotgun (WGS) entry which is preliminary data.</text>
</comment>
<accession>A0AAV9C502</accession>
<protein>
    <submittedName>
        <fullName evidence="1">Uncharacterized protein</fullName>
    </submittedName>
</protein>
<gene>
    <name evidence="1" type="ORF">QJS10_CPB21g00714</name>
</gene>
<organism evidence="1 2">
    <name type="scientific">Acorus calamus</name>
    <name type="common">Sweet flag</name>
    <dbReference type="NCBI Taxonomy" id="4465"/>
    <lineage>
        <taxon>Eukaryota</taxon>
        <taxon>Viridiplantae</taxon>
        <taxon>Streptophyta</taxon>
        <taxon>Embryophyta</taxon>
        <taxon>Tracheophyta</taxon>
        <taxon>Spermatophyta</taxon>
        <taxon>Magnoliopsida</taxon>
        <taxon>Liliopsida</taxon>
        <taxon>Acoraceae</taxon>
        <taxon>Acorus</taxon>
    </lineage>
</organism>
<sequence>MTEVLSDPTKRVKCVDFKMGEERTEREMMMKKSTVMGGLREGYEQQQKQHQVRPIPKRGQVKMAILATVAHAMMALFTAARRSVHLTH</sequence>
<reference evidence="1" key="1">
    <citation type="journal article" date="2023" name="Nat. Commun.">
        <title>Diploid and tetraploid genomes of Acorus and the evolution of monocots.</title>
        <authorList>
            <person name="Ma L."/>
            <person name="Liu K.W."/>
            <person name="Li Z."/>
            <person name="Hsiao Y.Y."/>
            <person name="Qi Y."/>
            <person name="Fu T."/>
            <person name="Tang G.D."/>
            <person name="Zhang D."/>
            <person name="Sun W.H."/>
            <person name="Liu D.K."/>
            <person name="Li Y."/>
            <person name="Chen G.Z."/>
            <person name="Liu X.D."/>
            <person name="Liao X.Y."/>
            <person name="Jiang Y.T."/>
            <person name="Yu X."/>
            <person name="Hao Y."/>
            <person name="Huang J."/>
            <person name="Zhao X.W."/>
            <person name="Ke S."/>
            <person name="Chen Y.Y."/>
            <person name="Wu W.L."/>
            <person name="Hsu J.L."/>
            <person name="Lin Y.F."/>
            <person name="Huang M.D."/>
            <person name="Li C.Y."/>
            <person name="Huang L."/>
            <person name="Wang Z.W."/>
            <person name="Zhao X."/>
            <person name="Zhong W.Y."/>
            <person name="Peng D.H."/>
            <person name="Ahmad S."/>
            <person name="Lan S."/>
            <person name="Zhang J.S."/>
            <person name="Tsai W.C."/>
            <person name="Van de Peer Y."/>
            <person name="Liu Z.J."/>
        </authorList>
    </citation>
    <scope>NUCLEOTIDE SEQUENCE</scope>
    <source>
        <strain evidence="1">CP</strain>
    </source>
</reference>
<proteinExistence type="predicted"/>
<evidence type="ECO:0000313" key="1">
    <source>
        <dbReference type="EMBL" id="KAK1283772.1"/>
    </source>
</evidence>
<name>A0AAV9C502_ACOCL</name>